<sequence>MLGNSQAVLSSSSALPAPLCLSSPLPSTSQLLSYCTSSNTRLLSHHSLSSPVSNSLHLLYTLGNNTCRLQSLTPCTLGSSLQLV</sequence>
<reference evidence="2" key="1">
    <citation type="journal article" date="2016" name="Nature">
        <title>Genome evolution in the allotetraploid frog Xenopus laevis.</title>
        <authorList>
            <person name="Session A.M."/>
            <person name="Uno Y."/>
            <person name="Kwon T."/>
            <person name="Chapman J.A."/>
            <person name="Toyoda A."/>
            <person name="Takahashi S."/>
            <person name="Fukui A."/>
            <person name="Hikosaka A."/>
            <person name="Suzuki A."/>
            <person name="Kondo M."/>
            <person name="van Heeringen S.J."/>
            <person name="Quigley I."/>
            <person name="Heinz S."/>
            <person name="Ogino H."/>
            <person name="Ochi H."/>
            <person name="Hellsten U."/>
            <person name="Lyons J.B."/>
            <person name="Simakov O."/>
            <person name="Putnam N."/>
            <person name="Stites J."/>
            <person name="Kuroki Y."/>
            <person name="Tanaka T."/>
            <person name="Michiue T."/>
            <person name="Watanabe M."/>
            <person name="Bogdanovic O."/>
            <person name="Lister R."/>
            <person name="Georgiou G."/>
            <person name="Paranjpe S.S."/>
            <person name="van Kruijsbergen I."/>
            <person name="Shu S."/>
            <person name="Carlson J."/>
            <person name="Kinoshita T."/>
            <person name="Ohta Y."/>
            <person name="Mawaribuchi S."/>
            <person name="Jenkins J."/>
            <person name="Grimwood J."/>
            <person name="Schmutz J."/>
            <person name="Mitros T."/>
            <person name="Mozaffari S.V."/>
            <person name="Suzuki Y."/>
            <person name="Haramoto Y."/>
            <person name="Yamamoto T.S."/>
            <person name="Takagi C."/>
            <person name="Heald R."/>
            <person name="Miller K."/>
            <person name="Haudenschild C."/>
            <person name="Kitzman J."/>
            <person name="Nakayama T."/>
            <person name="Izutsu Y."/>
            <person name="Robert J."/>
            <person name="Fortriede J."/>
            <person name="Burns K."/>
            <person name="Lotay V."/>
            <person name="Karimi K."/>
            <person name="Yasuoka Y."/>
            <person name="Dichmann D.S."/>
            <person name="Flajnik M.F."/>
            <person name="Houston D.W."/>
            <person name="Shendure J."/>
            <person name="DuPasquier L."/>
            <person name="Vize P.D."/>
            <person name="Zorn A.M."/>
            <person name="Ito M."/>
            <person name="Marcotte E.M."/>
            <person name="Wallingford J.B."/>
            <person name="Ito Y."/>
            <person name="Asashima M."/>
            <person name="Ueno N."/>
            <person name="Matsuda Y."/>
            <person name="Veenstra G.J."/>
            <person name="Fujiyama A."/>
            <person name="Harland R.M."/>
            <person name="Taira M."/>
            <person name="Rokhsar D.S."/>
        </authorList>
    </citation>
    <scope>NUCLEOTIDE SEQUENCE [LARGE SCALE GENOMIC DNA]</scope>
    <source>
        <strain evidence="2">J</strain>
    </source>
</reference>
<dbReference type="AlphaFoldDB" id="A0A974HCX3"/>
<dbReference type="Proteomes" id="UP000694892">
    <property type="component" value="Chromosome 7L"/>
</dbReference>
<proteinExistence type="predicted"/>
<evidence type="ECO:0000313" key="1">
    <source>
        <dbReference type="EMBL" id="OCT73369.1"/>
    </source>
</evidence>
<organism evidence="1 2">
    <name type="scientific">Xenopus laevis</name>
    <name type="common">African clawed frog</name>
    <dbReference type="NCBI Taxonomy" id="8355"/>
    <lineage>
        <taxon>Eukaryota</taxon>
        <taxon>Metazoa</taxon>
        <taxon>Chordata</taxon>
        <taxon>Craniata</taxon>
        <taxon>Vertebrata</taxon>
        <taxon>Euteleostomi</taxon>
        <taxon>Amphibia</taxon>
        <taxon>Batrachia</taxon>
        <taxon>Anura</taxon>
        <taxon>Pipoidea</taxon>
        <taxon>Pipidae</taxon>
        <taxon>Xenopodinae</taxon>
        <taxon>Xenopus</taxon>
        <taxon>Xenopus</taxon>
    </lineage>
</organism>
<protein>
    <submittedName>
        <fullName evidence="1">Uncharacterized protein</fullName>
    </submittedName>
</protein>
<accession>A0A974HCX3</accession>
<evidence type="ECO:0000313" key="2">
    <source>
        <dbReference type="Proteomes" id="UP000694892"/>
    </source>
</evidence>
<dbReference type="EMBL" id="CM004478">
    <property type="protein sequence ID" value="OCT73369.1"/>
    <property type="molecule type" value="Genomic_DNA"/>
</dbReference>
<gene>
    <name evidence="1" type="ORF">XELAEV_18036353mg</name>
</gene>
<name>A0A974HCX3_XENLA</name>